<comment type="caution">
    <text evidence="1">The sequence shown here is derived from an EMBL/GenBank/DDBJ whole genome shotgun (WGS) entry which is preliminary data.</text>
</comment>
<keyword evidence="2" id="KW-1185">Reference proteome</keyword>
<dbReference type="Proteomes" id="UP001590950">
    <property type="component" value="Unassembled WGS sequence"/>
</dbReference>
<evidence type="ECO:0000313" key="2">
    <source>
        <dbReference type="Proteomes" id="UP001590950"/>
    </source>
</evidence>
<evidence type="ECO:0000313" key="1">
    <source>
        <dbReference type="EMBL" id="KAL2048246.1"/>
    </source>
</evidence>
<proteinExistence type="predicted"/>
<dbReference type="EMBL" id="JBEFKJ010000001">
    <property type="protein sequence ID" value="KAL2048246.1"/>
    <property type="molecule type" value="Genomic_DNA"/>
</dbReference>
<organism evidence="1 2">
    <name type="scientific">Stereocaulon virgatum</name>
    <dbReference type="NCBI Taxonomy" id="373712"/>
    <lineage>
        <taxon>Eukaryota</taxon>
        <taxon>Fungi</taxon>
        <taxon>Dikarya</taxon>
        <taxon>Ascomycota</taxon>
        <taxon>Pezizomycotina</taxon>
        <taxon>Lecanoromycetes</taxon>
        <taxon>OSLEUM clade</taxon>
        <taxon>Lecanoromycetidae</taxon>
        <taxon>Lecanorales</taxon>
        <taxon>Lecanorineae</taxon>
        <taxon>Stereocaulaceae</taxon>
        <taxon>Stereocaulon</taxon>
    </lineage>
</organism>
<protein>
    <submittedName>
        <fullName evidence="1">Uncharacterized protein</fullName>
    </submittedName>
</protein>
<accession>A0ABR4ATW3</accession>
<gene>
    <name evidence="1" type="ORF">N7G274_000157</name>
</gene>
<name>A0ABR4ATW3_9LECA</name>
<sequence>MAQNLPHIITMCTVLSSDMNLHEVIGYRRSVLEMIVKATETASQPANPCRSLESNFIDLHVSPMQQREGTGALMAENRQIVLIEIIAIGTSSALFTPLTTSIGRFGLFPSICAACTMVKETEEETQSKKIENHSALQSIACNVDIPKAKSYGQDDYPTLKYRILLISRSDEQETRRSFFIKVRASLLSDWTVLLILLT</sequence>
<reference evidence="1 2" key="1">
    <citation type="submission" date="2024-09" db="EMBL/GenBank/DDBJ databases">
        <title>Rethinking Asexuality: The Enigmatic Case of Functional Sexual Genes in Lepraria (Stereocaulaceae).</title>
        <authorList>
            <person name="Doellman M."/>
            <person name="Sun Y."/>
            <person name="Barcenas-Pena A."/>
            <person name="Lumbsch H.T."/>
            <person name="Grewe F."/>
        </authorList>
    </citation>
    <scope>NUCLEOTIDE SEQUENCE [LARGE SCALE GENOMIC DNA]</scope>
    <source>
        <strain evidence="1 2">Mercado 3170</strain>
    </source>
</reference>